<keyword evidence="3" id="KW-0808">Transferase</keyword>
<reference evidence="3 4" key="1">
    <citation type="submission" date="2018-01" db="EMBL/GenBank/DDBJ databases">
        <title>Draft genome sequence of Salinispora sp. 13K206.</title>
        <authorList>
            <person name="Sahin N."/>
            <person name="Saygin H."/>
            <person name="Ay H."/>
        </authorList>
    </citation>
    <scope>NUCLEOTIDE SEQUENCE [LARGE SCALE GENOMIC DNA]</scope>
    <source>
        <strain evidence="3 4">13K206</strain>
    </source>
</reference>
<dbReference type="PANTHER" id="PTHR11138:SF5">
    <property type="entry name" value="METHIONYL-TRNA FORMYLTRANSFERASE, MITOCHONDRIAL"/>
    <property type="match status" value="1"/>
</dbReference>
<dbReference type="Proteomes" id="UP000248749">
    <property type="component" value="Unassembled WGS sequence"/>
</dbReference>
<comment type="caution">
    <text evidence="3">The sequence shown here is derived from an EMBL/GenBank/DDBJ whole genome shotgun (WGS) entry which is preliminary data.</text>
</comment>
<dbReference type="CDD" id="cd08369">
    <property type="entry name" value="FMT_core"/>
    <property type="match status" value="1"/>
</dbReference>
<feature type="domain" description="Formyl transferase C-terminal" evidence="2">
    <location>
        <begin position="198"/>
        <end position="300"/>
    </location>
</feature>
<feature type="domain" description="Formyl transferase N-terminal" evidence="1">
    <location>
        <begin position="1"/>
        <end position="166"/>
    </location>
</feature>
<evidence type="ECO:0000259" key="1">
    <source>
        <dbReference type="Pfam" id="PF00551"/>
    </source>
</evidence>
<protein>
    <submittedName>
        <fullName evidence="3">Formyl transferase</fullName>
    </submittedName>
</protein>
<dbReference type="AlphaFoldDB" id="A0A2W2DNT0"/>
<dbReference type="GO" id="GO:0005829">
    <property type="term" value="C:cytosol"/>
    <property type="evidence" value="ECO:0007669"/>
    <property type="project" value="TreeGrafter"/>
</dbReference>
<evidence type="ECO:0000313" key="3">
    <source>
        <dbReference type="EMBL" id="PZG02550.1"/>
    </source>
</evidence>
<evidence type="ECO:0000259" key="2">
    <source>
        <dbReference type="Pfam" id="PF02911"/>
    </source>
</evidence>
<dbReference type="GO" id="GO:0004479">
    <property type="term" value="F:methionyl-tRNA formyltransferase activity"/>
    <property type="evidence" value="ECO:0007669"/>
    <property type="project" value="TreeGrafter"/>
</dbReference>
<dbReference type="SUPFAM" id="SSF53328">
    <property type="entry name" value="Formyltransferase"/>
    <property type="match status" value="1"/>
</dbReference>
<dbReference type="InterPro" id="IPR036477">
    <property type="entry name" value="Formyl_transf_N_sf"/>
</dbReference>
<evidence type="ECO:0000313" key="4">
    <source>
        <dbReference type="Proteomes" id="UP000248749"/>
    </source>
</evidence>
<keyword evidence="4" id="KW-1185">Reference proteome</keyword>
<dbReference type="InterPro" id="IPR005793">
    <property type="entry name" value="Formyl_trans_C"/>
</dbReference>
<dbReference type="Pfam" id="PF02911">
    <property type="entry name" value="Formyl_trans_C"/>
    <property type="match status" value="1"/>
</dbReference>
<dbReference type="Gene3D" id="3.40.50.12230">
    <property type="match status" value="1"/>
</dbReference>
<dbReference type="PANTHER" id="PTHR11138">
    <property type="entry name" value="METHIONYL-TRNA FORMYLTRANSFERASE"/>
    <property type="match status" value="1"/>
</dbReference>
<gene>
    <name evidence="3" type="ORF">C1I99_02230</name>
</gene>
<organism evidence="3 4">
    <name type="scientific">Micromonospora deserti</name>
    <dbReference type="NCBI Taxonomy" id="2070366"/>
    <lineage>
        <taxon>Bacteria</taxon>
        <taxon>Bacillati</taxon>
        <taxon>Actinomycetota</taxon>
        <taxon>Actinomycetes</taxon>
        <taxon>Micromonosporales</taxon>
        <taxon>Micromonosporaceae</taxon>
        <taxon>Micromonospora</taxon>
    </lineage>
</organism>
<dbReference type="SUPFAM" id="SSF50486">
    <property type="entry name" value="FMT C-terminal domain-like"/>
    <property type="match status" value="1"/>
</dbReference>
<dbReference type="EMBL" id="POUB01000007">
    <property type="protein sequence ID" value="PZG02550.1"/>
    <property type="molecule type" value="Genomic_DNA"/>
</dbReference>
<name>A0A2W2DNT0_9ACTN</name>
<dbReference type="PROSITE" id="PS00373">
    <property type="entry name" value="GART"/>
    <property type="match status" value="1"/>
</dbReference>
<dbReference type="InterPro" id="IPR002376">
    <property type="entry name" value="Formyl_transf_N"/>
</dbReference>
<accession>A0A2W2DNT0</accession>
<dbReference type="InterPro" id="IPR001555">
    <property type="entry name" value="GART_AS"/>
</dbReference>
<dbReference type="InterPro" id="IPR011034">
    <property type="entry name" value="Formyl_transferase-like_C_sf"/>
</dbReference>
<proteinExistence type="predicted"/>
<dbReference type="Pfam" id="PF00551">
    <property type="entry name" value="Formyl_trans_N"/>
    <property type="match status" value="1"/>
</dbReference>
<dbReference type="RefSeq" id="WP_111132474.1">
    <property type="nucleotide sequence ID" value="NZ_POUB01000007.1"/>
</dbReference>
<sequence>MRVVFLGYGQLGATVLRGIAPHHEVLLVLTHRAEFSGLGEPDVERTAAELGLPVRFSATAGEPELHDELRRLAPEVIVSTNWRTRVPVEVLRIPEGGAINTHDALLPAYAGFGAVNWAIRNGEEETGLTVHYMAEELDTGPVIARARVKIGPHDTAGYVLERLLDEYVPVTLHALDRVRQGDRGEPQATTGASFYHRIGVADTRIDWRDKASVIYNLIRGQSDPFVNAWTTHRGLRLWVKAATRPPRAYGGTPGRIVKAEYGGVAVACGTHADGDDRGVVLLQVATETGPPVRAVDYFTTFGEYVH</sequence>
<dbReference type="OrthoDB" id="9802815at2"/>